<proteinExistence type="predicted"/>
<reference evidence="2" key="1">
    <citation type="submission" date="2015-06" db="EMBL/GenBank/DDBJ databases">
        <authorList>
            <person name="Joergensen T."/>
        </authorList>
    </citation>
    <scope>NUCLEOTIDE SEQUENCE</scope>
    <source>
        <plasmid evidence="2">pRGRH0441</plasmid>
    </source>
</reference>
<reference evidence="2" key="2">
    <citation type="submission" date="2015-07" db="EMBL/GenBank/DDBJ databases">
        <title>Plasmids, circular viruses and viroids from rat gut.</title>
        <authorList>
            <person name="Jorgensen T.J."/>
            <person name="Hansen M.A."/>
            <person name="Xu Z."/>
            <person name="Tabak M.A."/>
            <person name="Sorensen S.J."/>
            <person name="Hansen L.H."/>
        </authorList>
    </citation>
    <scope>NUCLEOTIDE SEQUENCE</scope>
    <source>
        <plasmid evidence="2">pRGRH0441</plasmid>
    </source>
</reference>
<geneLocation type="plasmid" evidence="2">
    <name>pRGRH0441</name>
</geneLocation>
<dbReference type="Pfam" id="PF02486">
    <property type="entry name" value="Rep_trans"/>
    <property type="match status" value="1"/>
</dbReference>
<dbReference type="InterPro" id="IPR003491">
    <property type="entry name" value="REP-like_C"/>
</dbReference>
<accession>A0A0H5PZ58</accession>
<protein>
    <recommendedName>
        <fullName evidence="1">Replication initiation protein-like C-terminal domain-containing protein</fullName>
    </recommendedName>
</protein>
<dbReference type="EMBL" id="LN853083">
    <property type="protein sequence ID" value="CRY95016.1"/>
    <property type="molecule type" value="Genomic_DNA"/>
</dbReference>
<keyword evidence="2" id="KW-0614">Plasmid</keyword>
<sequence>MKTLIDYLRFRFKASPFQALEVVRSALGFVTPDLVDLGGSEKGKDGWEERRPIILADDEVIGWVDYGGESQRGWSRWDMSGAGCSWIDRWDLLAQFLPSIGGELRRVDVALDFFEGEVSHDDVLSAYDRGLFKKPHVGRSPKLKKVETSCPTDGRTIYIGARTSSRFIRCYEKGWELLAKAKVPEGFKTASNGFYFRRNTPSSPADYYRLEVELKAVDGFFIPLDILTNPDSFFSGAAPYFESLVESAPSRLVQPPSDFLQVQTLQSSMEHCSRAYGGLLRSLLELYGDTVETKARLFDALCSQNPSDSLVRAGCLSLPVGGGAGRDPLGGCPAPDTITKELKNDLY</sequence>
<dbReference type="AlphaFoldDB" id="A0A0H5PZ58"/>
<name>A0A0H5PZ58_9ZZZZ</name>
<feature type="domain" description="Replication initiation protein-like C-terminal" evidence="1">
    <location>
        <begin position="103"/>
        <end position="217"/>
    </location>
</feature>
<organism evidence="2">
    <name type="scientific">uncultured prokaryote</name>
    <dbReference type="NCBI Taxonomy" id="198431"/>
    <lineage>
        <taxon>unclassified sequences</taxon>
        <taxon>environmental samples</taxon>
    </lineage>
</organism>
<evidence type="ECO:0000313" key="2">
    <source>
        <dbReference type="EMBL" id="CRY95016.1"/>
    </source>
</evidence>
<evidence type="ECO:0000259" key="1">
    <source>
        <dbReference type="Pfam" id="PF02486"/>
    </source>
</evidence>